<dbReference type="FunFam" id="2.40.10.10:FF:000012">
    <property type="entry name" value="protease Do-like 9"/>
    <property type="match status" value="1"/>
</dbReference>
<dbReference type="Gene3D" id="2.30.42.10">
    <property type="match status" value="1"/>
</dbReference>
<dbReference type="Gene3D" id="2.40.10.10">
    <property type="entry name" value="Trypsin-like serine proteases"/>
    <property type="match status" value="2"/>
</dbReference>
<evidence type="ECO:0000256" key="3">
    <source>
        <dbReference type="ARBA" id="ARBA00022801"/>
    </source>
</evidence>
<dbReference type="InterPro" id="IPR043504">
    <property type="entry name" value="Peptidase_S1_PA_chymotrypsin"/>
</dbReference>
<protein>
    <submittedName>
        <fullName evidence="7">Trypsin-like cysteine/serine peptidase domain-containing protein</fullName>
    </submittedName>
</protein>
<dbReference type="SUPFAM" id="SSF50494">
    <property type="entry name" value="Trypsin-like serine proteases"/>
    <property type="match status" value="1"/>
</dbReference>
<dbReference type="PANTHER" id="PTHR45980">
    <property type="match status" value="1"/>
</dbReference>
<dbReference type="SUPFAM" id="SSF50156">
    <property type="entry name" value="PDZ domain-like"/>
    <property type="match status" value="1"/>
</dbReference>
<dbReference type="GO" id="GO:0004252">
    <property type="term" value="F:serine-type endopeptidase activity"/>
    <property type="evidence" value="ECO:0007669"/>
    <property type="project" value="InterPro"/>
</dbReference>
<dbReference type="PRINTS" id="PR00834">
    <property type="entry name" value="PROTEASES2C"/>
</dbReference>
<dbReference type="PANTHER" id="PTHR45980:SF18">
    <property type="entry name" value="PROTEASE DO-LIKE 9"/>
    <property type="match status" value="1"/>
</dbReference>
<evidence type="ECO:0000259" key="6">
    <source>
        <dbReference type="PROSITE" id="PS50106"/>
    </source>
</evidence>
<evidence type="ECO:0000256" key="2">
    <source>
        <dbReference type="ARBA" id="ARBA00022670"/>
    </source>
</evidence>
<gene>
    <name evidence="7" type="ORF">JKP88DRAFT_192085</name>
</gene>
<evidence type="ECO:0000256" key="5">
    <source>
        <dbReference type="ARBA" id="ARBA00023026"/>
    </source>
</evidence>
<dbReference type="EMBL" id="JAFCMP010000031">
    <property type="protein sequence ID" value="KAG5190607.1"/>
    <property type="molecule type" value="Genomic_DNA"/>
</dbReference>
<keyword evidence="8" id="KW-1185">Reference proteome</keyword>
<proteinExistence type="inferred from homology"/>
<organism evidence="7 8">
    <name type="scientific">Tribonema minus</name>
    <dbReference type="NCBI Taxonomy" id="303371"/>
    <lineage>
        <taxon>Eukaryota</taxon>
        <taxon>Sar</taxon>
        <taxon>Stramenopiles</taxon>
        <taxon>Ochrophyta</taxon>
        <taxon>PX clade</taxon>
        <taxon>Xanthophyceae</taxon>
        <taxon>Tribonematales</taxon>
        <taxon>Tribonemataceae</taxon>
        <taxon>Tribonema</taxon>
    </lineage>
</organism>
<feature type="domain" description="PDZ" evidence="6">
    <location>
        <begin position="240"/>
        <end position="272"/>
    </location>
</feature>
<dbReference type="SMART" id="SM00228">
    <property type="entry name" value="PDZ"/>
    <property type="match status" value="1"/>
</dbReference>
<dbReference type="InterPro" id="IPR001940">
    <property type="entry name" value="Peptidase_S1C"/>
</dbReference>
<keyword evidence="5" id="KW-0843">Virulence</keyword>
<reference evidence="7" key="1">
    <citation type="submission" date="2021-02" db="EMBL/GenBank/DDBJ databases">
        <title>First Annotated Genome of the Yellow-green Alga Tribonema minus.</title>
        <authorList>
            <person name="Mahan K.M."/>
        </authorList>
    </citation>
    <scope>NUCLEOTIDE SEQUENCE</scope>
    <source>
        <strain evidence="7">UTEX B ZZ1240</strain>
    </source>
</reference>
<keyword evidence="3" id="KW-0378">Hydrolase</keyword>
<dbReference type="InterPro" id="IPR001478">
    <property type="entry name" value="PDZ"/>
</dbReference>
<keyword evidence="4" id="KW-0720">Serine protease</keyword>
<sequence>MDSVLDSVVRIYCTHNLPSYSMPWQRLRQDQSTSTGFVIEGRRIITNAHSVEYSTMIQVRKRGSDRKYQARALAVGEECDLAILTVDDDGFWSDCEPMVLGALAELTDDVSVIGYPVGGECISITAGVVSRVEMTVYAQAGMELLSLQIDAAINPGNSGGPVVNDAGEVVGVAFQSLEGDDVENIGYVVPVNVLQHFLEDVRRHGGAYTGFPRLGAGLQFLESPTLRASLRMDDATGMTGVLVSDVDATAPAAAVLRPGDVILSVDGIQVANDGSVPFREGERVALRYYFSQLFRGDAVSVTLLRDGAAATVTAPLCVPGHLCPIHFDGAPPAYAVVGGLVFTVLSEPYLREALEAHRSAFALPHLVALAHFGKRARADEEVVILTQVLAHPANLGYEGMENLHLLKFNGEPVSSLRHLCALVDACGAAGYMRFDFYPDRVVVMDAAQLSRCTAEVCEDNAIPASRSKALPQLPAYEPEEQAAAAAAAAGQ</sequence>
<keyword evidence="2" id="KW-0645">Protease</keyword>
<name>A0A835ZA79_9STRA</name>
<dbReference type="Pfam" id="PF17815">
    <property type="entry name" value="PDZ_3"/>
    <property type="match status" value="1"/>
</dbReference>
<evidence type="ECO:0000256" key="4">
    <source>
        <dbReference type="ARBA" id="ARBA00022825"/>
    </source>
</evidence>
<dbReference type="Pfam" id="PF13180">
    <property type="entry name" value="PDZ_2"/>
    <property type="match status" value="1"/>
</dbReference>
<dbReference type="GO" id="GO:0006508">
    <property type="term" value="P:proteolysis"/>
    <property type="evidence" value="ECO:0007669"/>
    <property type="project" value="UniProtKB-KW"/>
</dbReference>
<dbReference type="Pfam" id="PF13365">
    <property type="entry name" value="Trypsin_2"/>
    <property type="match status" value="1"/>
</dbReference>
<dbReference type="PROSITE" id="PS50106">
    <property type="entry name" value="PDZ"/>
    <property type="match status" value="1"/>
</dbReference>
<dbReference type="InterPro" id="IPR009003">
    <property type="entry name" value="Peptidase_S1_PA"/>
</dbReference>
<evidence type="ECO:0000313" key="7">
    <source>
        <dbReference type="EMBL" id="KAG5190607.1"/>
    </source>
</evidence>
<dbReference type="InterPro" id="IPR036034">
    <property type="entry name" value="PDZ_sf"/>
</dbReference>
<comment type="similarity">
    <text evidence="1">Belongs to the peptidase S1C family.</text>
</comment>
<dbReference type="OrthoDB" id="4217619at2759"/>
<dbReference type="AlphaFoldDB" id="A0A835ZA79"/>
<dbReference type="Gene3D" id="3.20.190.20">
    <property type="match status" value="1"/>
</dbReference>
<dbReference type="Proteomes" id="UP000664859">
    <property type="component" value="Unassembled WGS sequence"/>
</dbReference>
<evidence type="ECO:0000256" key="1">
    <source>
        <dbReference type="ARBA" id="ARBA00010541"/>
    </source>
</evidence>
<comment type="caution">
    <text evidence="7">The sequence shown here is derived from an EMBL/GenBank/DDBJ whole genome shotgun (WGS) entry which is preliminary data.</text>
</comment>
<accession>A0A835ZA79</accession>
<dbReference type="InterPro" id="IPR041517">
    <property type="entry name" value="DEGP_PDZ"/>
</dbReference>
<evidence type="ECO:0000313" key="8">
    <source>
        <dbReference type="Proteomes" id="UP000664859"/>
    </source>
</evidence>
<dbReference type="InterPro" id="IPR046449">
    <property type="entry name" value="DEGP_PDZ_sf"/>
</dbReference>